<reference evidence="2 3" key="1">
    <citation type="submission" date="2020-08" db="EMBL/GenBank/DDBJ databases">
        <title>Genomic Encyclopedia of Type Strains, Phase IV (KMG-IV): sequencing the most valuable type-strain genomes for metagenomic binning, comparative biology and taxonomic classification.</title>
        <authorList>
            <person name="Goeker M."/>
        </authorList>
    </citation>
    <scope>NUCLEOTIDE SEQUENCE [LARGE SCALE GENOMIC DNA]</scope>
    <source>
        <strain evidence="2 3">DSM 12251</strain>
    </source>
</reference>
<organism evidence="2 3">
    <name type="scientific">Prosthecobacter dejongeii</name>
    <dbReference type="NCBI Taxonomy" id="48465"/>
    <lineage>
        <taxon>Bacteria</taxon>
        <taxon>Pseudomonadati</taxon>
        <taxon>Verrucomicrobiota</taxon>
        <taxon>Verrucomicrobiia</taxon>
        <taxon>Verrucomicrobiales</taxon>
        <taxon>Verrucomicrobiaceae</taxon>
        <taxon>Prosthecobacter</taxon>
    </lineage>
</organism>
<keyword evidence="3" id="KW-1185">Reference proteome</keyword>
<dbReference type="AlphaFoldDB" id="A0A7W7YJN5"/>
<feature type="region of interest" description="Disordered" evidence="1">
    <location>
        <begin position="62"/>
        <end position="81"/>
    </location>
</feature>
<name>A0A7W7YJN5_9BACT</name>
<sequence length="152" mass="16394">MDSACYDQTVMLLKGTAFLKEDGSVRVTEVKVGNQLVDFYVLNEKEMVILVKRWLPRPAAAPEAAAAPATQAQQAPAKPEEVKPVEAILSIKGGKDEVAPSKEIKLKFVPTDSPPPGVKIQDLTAAFFGKDEGKIIEILKLQKMHAVSNGAP</sequence>
<gene>
    <name evidence="2" type="ORF">HNQ64_001714</name>
</gene>
<dbReference type="GO" id="GO:0005840">
    <property type="term" value="C:ribosome"/>
    <property type="evidence" value="ECO:0007669"/>
    <property type="project" value="UniProtKB-KW"/>
</dbReference>
<proteinExistence type="predicted"/>
<keyword evidence="2" id="KW-0689">Ribosomal protein</keyword>
<protein>
    <submittedName>
        <fullName evidence="2">Ribosomal protein L12E/L44/L45/RPP1/RPP2</fullName>
    </submittedName>
</protein>
<dbReference type="Proteomes" id="UP000534294">
    <property type="component" value="Unassembled WGS sequence"/>
</dbReference>
<keyword evidence="2" id="KW-0687">Ribonucleoprotein</keyword>
<evidence type="ECO:0000256" key="1">
    <source>
        <dbReference type="SAM" id="MobiDB-lite"/>
    </source>
</evidence>
<dbReference type="EMBL" id="JACHIF010000003">
    <property type="protein sequence ID" value="MBB5037465.1"/>
    <property type="molecule type" value="Genomic_DNA"/>
</dbReference>
<feature type="compositionally biased region" description="Low complexity" evidence="1">
    <location>
        <begin position="62"/>
        <end position="77"/>
    </location>
</feature>
<accession>A0A7W7YJN5</accession>
<comment type="caution">
    <text evidence="2">The sequence shown here is derived from an EMBL/GenBank/DDBJ whole genome shotgun (WGS) entry which is preliminary data.</text>
</comment>
<evidence type="ECO:0000313" key="2">
    <source>
        <dbReference type="EMBL" id="MBB5037465.1"/>
    </source>
</evidence>
<evidence type="ECO:0000313" key="3">
    <source>
        <dbReference type="Proteomes" id="UP000534294"/>
    </source>
</evidence>
<dbReference type="RefSeq" id="WP_184207405.1">
    <property type="nucleotide sequence ID" value="NZ_JACHIF010000003.1"/>
</dbReference>